<name>A0A1G9HUL3_CLOCO</name>
<gene>
    <name evidence="3" type="ORF">NCTC13028_01662</name>
    <name evidence="2" type="ORF">SAMN05216497_11018</name>
</gene>
<dbReference type="Gene3D" id="1.10.10.1100">
    <property type="entry name" value="BFD-like [2Fe-2S]-binding domain"/>
    <property type="match status" value="1"/>
</dbReference>
<dbReference type="OrthoDB" id="1629586at2"/>
<keyword evidence="4" id="KW-1185">Reference proteome</keyword>
<dbReference type="Proteomes" id="UP000198811">
    <property type="component" value="Unassembled WGS sequence"/>
</dbReference>
<feature type="domain" description="BFD-like [2Fe-2S]-binding" evidence="1">
    <location>
        <begin position="16"/>
        <end position="66"/>
    </location>
</feature>
<dbReference type="AlphaFoldDB" id="A0A1G9HUL3"/>
<dbReference type="RefSeq" id="WP_089865824.1">
    <property type="nucleotide sequence ID" value="NZ_FNGL01000010.1"/>
</dbReference>
<evidence type="ECO:0000313" key="3">
    <source>
        <dbReference type="EMBL" id="SQB35051.1"/>
    </source>
</evidence>
<accession>A0A1G9HUL3</accession>
<dbReference type="Proteomes" id="UP000250223">
    <property type="component" value="Unassembled WGS sequence"/>
</dbReference>
<evidence type="ECO:0000259" key="1">
    <source>
        <dbReference type="Pfam" id="PF04324"/>
    </source>
</evidence>
<evidence type="ECO:0000313" key="5">
    <source>
        <dbReference type="Proteomes" id="UP000250223"/>
    </source>
</evidence>
<sequence length="74" mass="8101">MEQNLDSNMLDKLTKICICKAISRSKIKDAIRNGAKTVEEVNQITGAGSGGCNGTRCKGKIEELLKAYKEGLWK</sequence>
<protein>
    <submittedName>
        <fullName evidence="3">BFD (2Fe-2S)-binding domain-containing protein</fullName>
    </submittedName>
    <submittedName>
        <fullName evidence="2">BFD-like [2Fe-2S] binding domain-containing protein</fullName>
    </submittedName>
</protein>
<dbReference type="Pfam" id="PF04324">
    <property type="entry name" value="Fer2_BFD"/>
    <property type="match status" value="1"/>
</dbReference>
<reference evidence="2 4" key="1">
    <citation type="submission" date="2016-10" db="EMBL/GenBank/DDBJ databases">
        <authorList>
            <person name="Varghese N."/>
            <person name="Submissions S."/>
        </authorList>
    </citation>
    <scope>NUCLEOTIDE SEQUENCE [LARGE SCALE GENOMIC DNA]</scope>
    <source>
        <strain evidence="2 4">NLAE-zl-C224</strain>
    </source>
</reference>
<dbReference type="InterPro" id="IPR007419">
    <property type="entry name" value="BFD-like_2Fe2S-bd_dom"/>
</dbReference>
<dbReference type="EMBL" id="UAWC01000023">
    <property type="protein sequence ID" value="SQB35051.1"/>
    <property type="molecule type" value="Genomic_DNA"/>
</dbReference>
<dbReference type="STRING" id="1494.SAMN05216497_11018"/>
<dbReference type="EMBL" id="FNGL01000010">
    <property type="protein sequence ID" value="SDL16651.1"/>
    <property type="molecule type" value="Genomic_DNA"/>
</dbReference>
<evidence type="ECO:0000313" key="2">
    <source>
        <dbReference type="EMBL" id="SDL16651.1"/>
    </source>
</evidence>
<evidence type="ECO:0000313" key="4">
    <source>
        <dbReference type="Proteomes" id="UP000198811"/>
    </source>
</evidence>
<organism evidence="3 5">
    <name type="scientific">Clostridium cochlearium</name>
    <dbReference type="NCBI Taxonomy" id="1494"/>
    <lineage>
        <taxon>Bacteria</taxon>
        <taxon>Bacillati</taxon>
        <taxon>Bacillota</taxon>
        <taxon>Clostridia</taxon>
        <taxon>Eubacteriales</taxon>
        <taxon>Clostridiaceae</taxon>
        <taxon>Clostridium</taxon>
    </lineage>
</organism>
<dbReference type="InterPro" id="IPR041854">
    <property type="entry name" value="BFD-like_2Fe2S-bd_dom_sf"/>
</dbReference>
<reference evidence="3 5" key="2">
    <citation type="submission" date="2018-06" db="EMBL/GenBank/DDBJ databases">
        <authorList>
            <consortium name="Pathogen Informatics"/>
            <person name="Doyle S."/>
        </authorList>
    </citation>
    <scope>NUCLEOTIDE SEQUENCE [LARGE SCALE GENOMIC DNA]</scope>
    <source>
        <strain evidence="3 5">NCTC13028</strain>
    </source>
</reference>
<proteinExistence type="predicted"/>